<keyword evidence="7" id="KW-0378">Hydrolase</keyword>
<evidence type="ECO:0000256" key="5">
    <source>
        <dbReference type="ARBA" id="ARBA00022723"/>
    </source>
</evidence>
<dbReference type="OrthoDB" id="9804278at2"/>
<dbReference type="EMBL" id="RBII01000001">
    <property type="protein sequence ID" value="RKQ71343.1"/>
    <property type="molecule type" value="Genomic_DNA"/>
</dbReference>
<accession>A0A420WJZ0</accession>
<dbReference type="PANTHER" id="PTHR30001:SF1">
    <property type="entry name" value="RIBONUCLEASE E_G-LIKE PROTEIN, CHLOROPLASTIC"/>
    <property type="match status" value="1"/>
</dbReference>
<dbReference type="InterPro" id="IPR004659">
    <property type="entry name" value="RNase_E/G"/>
</dbReference>
<evidence type="ECO:0000256" key="7">
    <source>
        <dbReference type="ARBA" id="ARBA00022801"/>
    </source>
</evidence>
<keyword evidence="10" id="KW-0472">Membrane</keyword>
<proteinExistence type="predicted"/>
<dbReference type="PANTHER" id="PTHR30001">
    <property type="entry name" value="RIBONUCLEASE"/>
    <property type="match status" value="1"/>
</dbReference>
<reference evidence="12 13" key="1">
    <citation type="submission" date="2018-10" db="EMBL/GenBank/DDBJ databases">
        <title>Genomic Encyclopedia of Type Strains, Phase IV (KMG-IV): sequencing the most valuable type-strain genomes for metagenomic binning, comparative biology and taxonomic classification.</title>
        <authorList>
            <person name="Goeker M."/>
        </authorList>
    </citation>
    <scope>NUCLEOTIDE SEQUENCE [LARGE SCALE GENOMIC DNA]</scope>
    <source>
        <strain evidence="12 13">DSM 22008</strain>
    </source>
</reference>
<evidence type="ECO:0000313" key="12">
    <source>
        <dbReference type="EMBL" id="RKQ71343.1"/>
    </source>
</evidence>
<dbReference type="InterPro" id="IPR003029">
    <property type="entry name" value="S1_domain"/>
</dbReference>
<dbReference type="RefSeq" id="WP_121099123.1">
    <property type="nucleotide sequence ID" value="NZ_RBII01000001.1"/>
</dbReference>
<comment type="cofactor">
    <cofactor evidence="1">
        <name>Mg(2+)</name>
        <dbReference type="ChEBI" id="CHEBI:18420"/>
    </cofactor>
</comment>
<feature type="domain" description="S1 motif" evidence="11">
    <location>
        <begin position="41"/>
        <end position="108"/>
    </location>
</feature>
<keyword evidence="4" id="KW-0540">Nuclease</keyword>
<comment type="caution">
    <text evidence="12">The sequence shown here is derived from an EMBL/GenBank/DDBJ whole genome shotgun (WGS) entry which is preliminary data.</text>
</comment>
<organism evidence="12 13">
    <name type="scientific">Litorimonas taeanensis</name>
    <dbReference type="NCBI Taxonomy" id="568099"/>
    <lineage>
        <taxon>Bacteria</taxon>
        <taxon>Pseudomonadati</taxon>
        <taxon>Pseudomonadota</taxon>
        <taxon>Alphaproteobacteria</taxon>
        <taxon>Maricaulales</taxon>
        <taxon>Robiginitomaculaceae</taxon>
    </lineage>
</organism>
<evidence type="ECO:0000313" key="13">
    <source>
        <dbReference type="Proteomes" id="UP000282211"/>
    </source>
</evidence>
<gene>
    <name evidence="12" type="ORF">DES40_0657</name>
</gene>
<evidence type="ECO:0000259" key="11">
    <source>
        <dbReference type="PROSITE" id="PS50126"/>
    </source>
</evidence>
<evidence type="ECO:0000256" key="6">
    <source>
        <dbReference type="ARBA" id="ARBA00022759"/>
    </source>
</evidence>
<dbReference type="GO" id="GO:0003723">
    <property type="term" value="F:RNA binding"/>
    <property type="evidence" value="ECO:0007669"/>
    <property type="project" value="UniProtKB-KW"/>
</dbReference>
<dbReference type="GO" id="GO:0004540">
    <property type="term" value="F:RNA nuclease activity"/>
    <property type="evidence" value="ECO:0007669"/>
    <property type="project" value="InterPro"/>
</dbReference>
<evidence type="ECO:0000256" key="3">
    <source>
        <dbReference type="ARBA" id="ARBA00022519"/>
    </source>
</evidence>
<dbReference type="GO" id="GO:0005737">
    <property type="term" value="C:cytoplasm"/>
    <property type="evidence" value="ECO:0007669"/>
    <property type="project" value="TreeGrafter"/>
</dbReference>
<dbReference type="GO" id="GO:0046872">
    <property type="term" value="F:metal ion binding"/>
    <property type="evidence" value="ECO:0007669"/>
    <property type="project" value="UniProtKB-KW"/>
</dbReference>
<evidence type="ECO:0000256" key="4">
    <source>
        <dbReference type="ARBA" id="ARBA00022722"/>
    </source>
</evidence>
<dbReference type="AlphaFoldDB" id="A0A420WJZ0"/>
<evidence type="ECO:0000256" key="10">
    <source>
        <dbReference type="ARBA" id="ARBA00023136"/>
    </source>
</evidence>
<dbReference type="PROSITE" id="PS50126">
    <property type="entry name" value="S1"/>
    <property type="match status" value="1"/>
</dbReference>
<dbReference type="InParanoid" id="A0A420WJZ0"/>
<sequence length="340" mass="36914">MKRRAVIEEAIGETRAAVYEGRRLVELHLTRETEAGLPQAGDIYVGRVTQLEPSLNGAFLKLGANLSGFVSFANNRGMPKLVEGQLIEGVVAQAAGEGKACRVRFSQVITSGDVGVVKKTTLKERLSSRFEAISFDEASVSVIDEATERKISLKGGGTVTFDQTEALLAIDVDKAQGGSALEVCLTALDLIAAQLRLRGLGGLIVIDFPNLRQAKHRNQLLKAAERAFENDPAIVKLATLSRFGCLEMTRSKDYPSLDSLMNTRFGEATAETRAIRALRQLEREALANRGANLTLSVDSGISSWLESNVIDWNDALHARIGARYKINVVDTKGFSVQADR</sequence>
<keyword evidence="3" id="KW-0997">Cell inner membrane</keyword>
<keyword evidence="6" id="KW-0255">Endonuclease</keyword>
<evidence type="ECO:0000256" key="2">
    <source>
        <dbReference type="ARBA" id="ARBA00022475"/>
    </source>
</evidence>
<name>A0A420WJZ0_9PROT</name>
<evidence type="ECO:0000256" key="9">
    <source>
        <dbReference type="ARBA" id="ARBA00022884"/>
    </source>
</evidence>
<keyword evidence="8" id="KW-0460">Magnesium</keyword>
<keyword evidence="9" id="KW-0694">RNA-binding</keyword>
<dbReference type="Proteomes" id="UP000282211">
    <property type="component" value="Unassembled WGS sequence"/>
</dbReference>
<dbReference type="Gene3D" id="2.40.50.140">
    <property type="entry name" value="Nucleic acid-binding proteins"/>
    <property type="match status" value="1"/>
</dbReference>
<dbReference type="GO" id="GO:0004519">
    <property type="term" value="F:endonuclease activity"/>
    <property type="evidence" value="ECO:0007669"/>
    <property type="project" value="UniProtKB-KW"/>
</dbReference>
<keyword evidence="2" id="KW-1003">Cell membrane</keyword>
<dbReference type="Pfam" id="PF10150">
    <property type="entry name" value="RNase_E_G"/>
    <property type="match status" value="1"/>
</dbReference>
<protein>
    <submittedName>
        <fullName evidence="12">Rne/Rng family ribonuclease</fullName>
    </submittedName>
</protein>
<dbReference type="GO" id="GO:0016787">
    <property type="term" value="F:hydrolase activity"/>
    <property type="evidence" value="ECO:0007669"/>
    <property type="project" value="UniProtKB-KW"/>
</dbReference>
<dbReference type="InterPro" id="IPR019307">
    <property type="entry name" value="RNA-bd_AU-1/RNase_E/G"/>
</dbReference>
<keyword evidence="13" id="KW-1185">Reference proteome</keyword>
<dbReference type="GO" id="GO:0006364">
    <property type="term" value="P:rRNA processing"/>
    <property type="evidence" value="ECO:0007669"/>
    <property type="project" value="TreeGrafter"/>
</dbReference>
<evidence type="ECO:0000256" key="8">
    <source>
        <dbReference type="ARBA" id="ARBA00022842"/>
    </source>
</evidence>
<dbReference type="InterPro" id="IPR012340">
    <property type="entry name" value="NA-bd_OB-fold"/>
</dbReference>
<evidence type="ECO:0000256" key="1">
    <source>
        <dbReference type="ARBA" id="ARBA00001946"/>
    </source>
</evidence>
<keyword evidence="5" id="KW-0479">Metal-binding</keyword>